<dbReference type="GO" id="GO:0046331">
    <property type="term" value="P:lateral inhibition"/>
    <property type="evidence" value="ECO:0007669"/>
    <property type="project" value="UniProtKB-ARBA"/>
</dbReference>
<feature type="domain" description="EGF-like" evidence="19">
    <location>
        <begin position="532"/>
        <end position="569"/>
    </location>
</feature>
<dbReference type="CDD" id="cd00054">
    <property type="entry name" value="EGF_CA"/>
    <property type="match status" value="4"/>
</dbReference>
<feature type="disulfide bond" evidence="16">
    <location>
        <begin position="240"/>
        <end position="249"/>
    </location>
</feature>
<evidence type="ECO:0000256" key="17">
    <source>
        <dbReference type="RuleBase" id="RU280815"/>
    </source>
</evidence>
<dbReference type="STRING" id="113540.ENSSFOP00015026218"/>
<feature type="domain" description="DSL" evidence="20">
    <location>
        <begin position="205"/>
        <end position="249"/>
    </location>
</feature>
<dbReference type="GO" id="GO:0048863">
    <property type="term" value="P:stem cell differentiation"/>
    <property type="evidence" value="ECO:0007669"/>
    <property type="project" value="UniProtKB-ARBA"/>
</dbReference>
<evidence type="ECO:0000256" key="11">
    <source>
        <dbReference type="ARBA" id="ARBA00022989"/>
    </source>
</evidence>
<feature type="domain" description="EGF-like" evidence="19">
    <location>
        <begin position="316"/>
        <end position="354"/>
    </location>
</feature>
<keyword evidence="10" id="KW-0524">Neurogenesis</keyword>
<dbReference type="GO" id="GO:0007219">
    <property type="term" value="P:Notch signaling pathway"/>
    <property type="evidence" value="ECO:0007669"/>
    <property type="project" value="InterPro"/>
</dbReference>
<evidence type="ECO:0000256" key="16">
    <source>
        <dbReference type="PROSITE-ProRule" id="PRU00377"/>
    </source>
</evidence>
<dbReference type="InterPro" id="IPR009030">
    <property type="entry name" value="Growth_fac_rcpt_cys_sf"/>
</dbReference>
<feature type="domain" description="EGF-like" evidence="19">
    <location>
        <begin position="394"/>
        <end position="432"/>
    </location>
</feature>
<keyword evidence="9" id="KW-0832">Ubl conjugation</keyword>
<evidence type="ECO:0000313" key="22">
    <source>
        <dbReference type="Proteomes" id="UP000034805"/>
    </source>
</evidence>
<dbReference type="Pfam" id="PF21700">
    <property type="entry name" value="EGF_DL_JAG"/>
    <property type="match status" value="1"/>
</dbReference>
<dbReference type="GO" id="GO:0005886">
    <property type="term" value="C:plasma membrane"/>
    <property type="evidence" value="ECO:0007669"/>
    <property type="project" value="UniProtKB-ARBA"/>
</dbReference>
<dbReference type="GO" id="GO:0048513">
    <property type="term" value="P:animal organ development"/>
    <property type="evidence" value="ECO:0007669"/>
    <property type="project" value="UniProtKB-ARBA"/>
</dbReference>
<feature type="disulfide bond" evidence="16">
    <location>
        <begin position="220"/>
        <end position="232"/>
    </location>
</feature>
<comment type="caution">
    <text evidence="21">The sequence shown here is derived from an EMBL/GenBank/DDBJ whole genome shotgun (WGS) entry which is preliminary data.</text>
</comment>
<evidence type="ECO:0000259" key="19">
    <source>
        <dbReference type="PROSITE" id="PS50026"/>
    </source>
</evidence>
<dbReference type="InterPro" id="IPR011651">
    <property type="entry name" value="Notch_ligand_N"/>
</dbReference>
<dbReference type="FunFam" id="2.10.25.10:FF:000434">
    <property type="entry name" value="Predicted protein"/>
    <property type="match status" value="1"/>
</dbReference>
<dbReference type="SMART" id="SM00179">
    <property type="entry name" value="EGF_CA"/>
    <property type="match status" value="6"/>
</dbReference>
<keyword evidence="3 15" id="KW-0245">EGF-like domain</keyword>
<dbReference type="GO" id="GO:0045197">
    <property type="term" value="P:establishment or maintenance of epithelial cell apical/basal polarity"/>
    <property type="evidence" value="ECO:0007669"/>
    <property type="project" value="TreeGrafter"/>
</dbReference>
<dbReference type="PROSITE" id="PS00022">
    <property type="entry name" value="EGF_1"/>
    <property type="match status" value="7"/>
</dbReference>
<dbReference type="GO" id="GO:0032991">
    <property type="term" value="C:protein-containing complex"/>
    <property type="evidence" value="ECO:0007669"/>
    <property type="project" value="TreeGrafter"/>
</dbReference>
<dbReference type="AlphaFoldDB" id="A0A0P7WR27"/>
<dbReference type="GO" id="GO:0048468">
    <property type="term" value="P:cell development"/>
    <property type="evidence" value="ECO:0007669"/>
    <property type="project" value="UniProtKB-ARBA"/>
</dbReference>
<evidence type="ECO:0000256" key="15">
    <source>
        <dbReference type="PROSITE-ProRule" id="PRU00076"/>
    </source>
</evidence>
<dbReference type="FunFam" id="2.10.25.10:FF:000012">
    <property type="entry name" value="Delta-like protein"/>
    <property type="match status" value="2"/>
</dbReference>
<gene>
    <name evidence="21" type="ORF">Z043_117449</name>
</gene>
<dbReference type="Pfam" id="PF01414">
    <property type="entry name" value="DSL"/>
    <property type="match status" value="1"/>
</dbReference>
<dbReference type="Gene3D" id="2.10.25.10">
    <property type="entry name" value="Laminin"/>
    <property type="match status" value="7"/>
</dbReference>
<evidence type="ECO:0000259" key="20">
    <source>
        <dbReference type="PROSITE" id="PS51051"/>
    </source>
</evidence>
<keyword evidence="6 17" id="KW-0677">Repeat</keyword>
<accession>A0A0P7WR27</accession>
<keyword evidence="7" id="KW-0221">Differentiation</keyword>
<dbReference type="GO" id="GO:0035282">
    <property type="term" value="P:segmentation"/>
    <property type="evidence" value="ECO:0007669"/>
    <property type="project" value="UniProtKB-ARBA"/>
</dbReference>
<keyword evidence="12 17" id="KW-0472">Membrane</keyword>
<dbReference type="PANTHER" id="PTHR24049">
    <property type="entry name" value="CRUMBS FAMILY MEMBER"/>
    <property type="match status" value="1"/>
</dbReference>
<dbReference type="EMBL" id="JARO02007200">
    <property type="protein sequence ID" value="KPP64232.1"/>
    <property type="molecule type" value="Genomic_DNA"/>
</dbReference>
<feature type="disulfide bond" evidence="15">
    <location>
        <begin position="403"/>
        <end position="420"/>
    </location>
</feature>
<dbReference type="GO" id="GO:0005737">
    <property type="term" value="C:cytoplasm"/>
    <property type="evidence" value="ECO:0007669"/>
    <property type="project" value="UniProtKB-ARBA"/>
</dbReference>
<keyword evidence="11 17" id="KW-1133">Transmembrane helix</keyword>
<comment type="function">
    <text evidence="17">Putative Notch ligand involved in the mediation of Notch signaling.</text>
</comment>
<dbReference type="PANTHER" id="PTHR24049:SF22">
    <property type="entry name" value="DROSOPHILA CRUMBS HOMOLOG"/>
    <property type="match status" value="1"/>
</dbReference>
<dbReference type="GO" id="GO:0050793">
    <property type="term" value="P:regulation of developmental process"/>
    <property type="evidence" value="ECO:0007669"/>
    <property type="project" value="UniProtKB-ARBA"/>
</dbReference>
<feature type="disulfide bond" evidence="15">
    <location>
        <begin position="559"/>
        <end position="568"/>
    </location>
</feature>
<feature type="disulfide bond" evidence="15">
    <location>
        <begin position="344"/>
        <end position="353"/>
    </location>
</feature>
<dbReference type="InterPro" id="IPR013032">
    <property type="entry name" value="EGF-like_CS"/>
</dbReference>
<feature type="transmembrane region" description="Helical" evidence="18">
    <location>
        <begin position="592"/>
        <end position="615"/>
    </location>
</feature>
<dbReference type="PROSITE" id="PS01187">
    <property type="entry name" value="EGF_CA"/>
    <property type="match status" value="1"/>
</dbReference>
<dbReference type="PROSITE" id="PS50026">
    <property type="entry name" value="EGF_3"/>
    <property type="match status" value="6"/>
</dbReference>
<evidence type="ECO:0000256" key="6">
    <source>
        <dbReference type="ARBA" id="ARBA00022737"/>
    </source>
</evidence>
<dbReference type="GO" id="GO:0009952">
    <property type="term" value="P:anterior/posterior pattern specification"/>
    <property type="evidence" value="ECO:0007669"/>
    <property type="project" value="UniProtKB-ARBA"/>
</dbReference>
<evidence type="ECO:0000256" key="8">
    <source>
        <dbReference type="ARBA" id="ARBA00022837"/>
    </source>
</evidence>
<keyword evidence="8" id="KW-0106">Calcium</keyword>
<protein>
    <recommendedName>
        <fullName evidence="17">Delta-like protein</fullName>
    </recommendedName>
</protein>
<feature type="disulfide bond" evidence="15">
    <location>
        <begin position="422"/>
        <end position="431"/>
    </location>
</feature>
<evidence type="ECO:0000256" key="14">
    <source>
        <dbReference type="ARBA" id="ARBA00023180"/>
    </source>
</evidence>
<dbReference type="SUPFAM" id="SSF57184">
    <property type="entry name" value="Growth factor receptor domain"/>
    <property type="match status" value="1"/>
</dbReference>
<organism evidence="21 22">
    <name type="scientific">Scleropages formosus</name>
    <name type="common">Asian bonytongue</name>
    <name type="synonym">Osteoglossum formosum</name>
    <dbReference type="NCBI Taxonomy" id="113540"/>
    <lineage>
        <taxon>Eukaryota</taxon>
        <taxon>Metazoa</taxon>
        <taxon>Chordata</taxon>
        <taxon>Craniata</taxon>
        <taxon>Vertebrata</taxon>
        <taxon>Euteleostomi</taxon>
        <taxon>Actinopterygii</taxon>
        <taxon>Neopterygii</taxon>
        <taxon>Teleostei</taxon>
        <taxon>Osteoglossocephala</taxon>
        <taxon>Osteoglossomorpha</taxon>
        <taxon>Osteoglossiformes</taxon>
        <taxon>Osteoglossidae</taxon>
        <taxon>Scleropages</taxon>
    </lineage>
</organism>
<dbReference type="GO" id="GO:0048646">
    <property type="term" value="P:anatomical structure formation involved in morphogenesis"/>
    <property type="evidence" value="ECO:0007669"/>
    <property type="project" value="UniProtKB-ARBA"/>
</dbReference>
<dbReference type="InterPro" id="IPR018097">
    <property type="entry name" value="EGF_Ca-bd_CS"/>
</dbReference>
<comment type="caution">
    <text evidence="15">Lacks conserved residue(s) required for the propagation of feature annotation.</text>
</comment>
<feature type="disulfide bond" evidence="15">
    <location>
        <begin position="460"/>
        <end position="469"/>
    </location>
</feature>
<feature type="disulfide bond" evidence="15">
    <location>
        <begin position="498"/>
        <end position="507"/>
    </location>
</feature>
<dbReference type="PROSITE" id="PS00010">
    <property type="entry name" value="ASX_HYDROXYL"/>
    <property type="match status" value="2"/>
</dbReference>
<feature type="domain" description="EGF-like" evidence="19">
    <location>
        <begin position="472"/>
        <end position="508"/>
    </location>
</feature>
<comment type="subcellular location">
    <subcellularLocation>
        <location evidence="1 17">Membrane</location>
        <topology evidence="1 17">Single-pass type I membrane protein</topology>
    </subcellularLocation>
</comment>
<dbReference type="GO" id="GO:0060429">
    <property type="term" value="P:epithelium development"/>
    <property type="evidence" value="ECO:0007669"/>
    <property type="project" value="UniProtKB-ARBA"/>
</dbReference>
<dbReference type="PRINTS" id="PR00010">
    <property type="entry name" value="EGFBLOOD"/>
</dbReference>
<keyword evidence="14" id="KW-0325">Glycoprotein</keyword>
<dbReference type="PROSITE" id="PS51051">
    <property type="entry name" value="DSL"/>
    <property type="match status" value="1"/>
</dbReference>
<dbReference type="Gene3D" id="2.10.25.140">
    <property type="match status" value="1"/>
</dbReference>
<keyword evidence="5 17" id="KW-0732">Signal</keyword>
<dbReference type="SMART" id="SM00051">
    <property type="entry name" value="DSL"/>
    <property type="match status" value="1"/>
</dbReference>
<evidence type="ECO:0000313" key="21">
    <source>
        <dbReference type="EMBL" id="KPP64232.1"/>
    </source>
</evidence>
<dbReference type="FunFam" id="2.10.25.10:FF:000117">
    <property type="entry name" value="Delta-like protein"/>
    <property type="match status" value="1"/>
</dbReference>
<dbReference type="GO" id="GO:0005509">
    <property type="term" value="F:calcium ion binding"/>
    <property type="evidence" value="ECO:0007669"/>
    <property type="project" value="InterPro"/>
</dbReference>
<evidence type="ECO:0000256" key="13">
    <source>
        <dbReference type="ARBA" id="ARBA00023157"/>
    </source>
</evidence>
<dbReference type="InterPro" id="IPR001881">
    <property type="entry name" value="EGF-like_Ca-bd_dom"/>
</dbReference>
<evidence type="ECO:0000256" key="7">
    <source>
        <dbReference type="ARBA" id="ARBA00022782"/>
    </source>
</evidence>
<sequence length="749" mass="82230">GNRLLGESREDGILVRLGHRAHVDHPTAGNLATRSASSSDPGPPVRAVIAECVLPSQSVSCAMSPLCSLKVAGSGVFELDLHAFRNDGGLLADGTACRPDCRTLFRVCLKNYQAVVSPGDCIFGNASTPVVGSNSFSVAEGGNFSKPIRLPFTFGWPVRRFSANSNNPELLISFFAIHRKLEVGDEWSRDVQTAKQMELRYSYRFICNENYYGESCSKKCTPRDDHFGHYTCEPDGQIACLPGWKGEYCEQPICLEGCSKGKGNCSKPGECVCRDGWQGPFCNECKKYPACKHGTCQLPGQCNCEEGWGGLFCDQDLNYCTHHKPCLNGATCMNTGQGSYTCTCRPGFTGVDCELEVKECDSKPCRNGGQCVDLESGYRCQCPEGFEGTHCEHSLLTCADSPCFHNGKCREKDNGRSYACECPRGFTGLNCEKKVDKCTSFPCANGGRCLIHSNMRLCVCRAGFTGQNCEVNINECAQNPCTNGGTCVDHVNDYRCICAPGFSGHNCDRPVDEWTVSQQPAGRSSDQSQDLAVDECTLQHCLHGGTCSGGRGRTPICICLSGYSGSRCQFYDVVVPVSTTKNPNVSSKPFQWAAVSLGVGLVVLLVLLGMVVVVFRNVQRQHNRAGLDRDAMNNLSDFQKDNLIPASQLKNTNKKVDLEVDCGLEKSNYKHMNYHLDYKSSKEYKDDPLQDDKSHNCEKCSEEKTPLSRMYSEKPECRISTICSPRDSMYQSVFVIAEERNECVIATEV</sequence>
<proteinExistence type="predicted"/>
<dbReference type="GO" id="GO:0007417">
    <property type="term" value="P:central nervous system development"/>
    <property type="evidence" value="ECO:0007669"/>
    <property type="project" value="UniProtKB-ARBA"/>
</dbReference>
<dbReference type="PROSITE" id="PS01186">
    <property type="entry name" value="EGF_2"/>
    <property type="match status" value="7"/>
</dbReference>
<dbReference type="InterPro" id="IPR000742">
    <property type="entry name" value="EGF"/>
</dbReference>
<evidence type="ECO:0000256" key="3">
    <source>
        <dbReference type="ARBA" id="ARBA00022536"/>
    </source>
</evidence>
<evidence type="ECO:0000256" key="18">
    <source>
        <dbReference type="SAM" id="Phobius"/>
    </source>
</evidence>
<dbReference type="InterPro" id="IPR051022">
    <property type="entry name" value="Notch_Cell-Fate_Det"/>
</dbReference>
<name>A0A0P7WR27_SCLFO</name>
<evidence type="ECO:0000256" key="10">
    <source>
        <dbReference type="ARBA" id="ARBA00022902"/>
    </source>
</evidence>
<evidence type="ECO:0000256" key="4">
    <source>
        <dbReference type="ARBA" id="ARBA00022692"/>
    </source>
</evidence>
<evidence type="ECO:0000256" key="1">
    <source>
        <dbReference type="ARBA" id="ARBA00004479"/>
    </source>
</evidence>
<dbReference type="SUPFAM" id="SSF57196">
    <property type="entry name" value="EGF/Laminin"/>
    <property type="match status" value="4"/>
</dbReference>
<keyword evidence="13 15" id="KW-1015">Disulfide bond</keyword>
<dbReference type="InterPro" id="IPR000152">
    <property type="entry name" value="EGF-type_Asp/Asn_hydroxyl_site"/>
</dbReference>
<keyword evidence="4 17" id="KW-0812">Transmembrane</keyword>
<feature type="disulfide bond" evidence="16">
    <location>
        <begin position="207"/>
        <end position="216"/>
    </location>
</feature>
<dbReference type="FunFam" id="2.10.25.10:FF:000018">
    <property type="entry name" value="Delta-like 1"/>
    <property type="match status" value="1"/>
</dbReference>
<dbReference type="Proteomes" id="UP000034805">
    <property type="component" value="Unassembled WGS sequence"/>
</dbReference>
<dbReference type="SMART" id="SM00181">
    <property type="entry name" value="EGF"/>
    <property type="match status" value="9"/>
</dbReference>
<dbReference type="GO" id="GO:0007157">
    <property type="term" value="P:heterophilic cell-cell adhesion via plasma membrane cell adhesion molecules"/>
    <property type="evidence" value="ECO:0007669"/>
    <property type="project" value="TreeGrafter"/>
</dbReference>
<evidence type="ECO:0000256" key="2">
    <source>
        <dbReference type="ARBA" id="ARBA00022473"/>
    </source>
</evidence>
<feature type="domain" description="EGF-like" evidence="19">
    <location>
        <begin position="434"/>
        <end position="470"/>
    </location>
</feature>
<dbReference type="InterPro" id="IPR001774">
    <property type="entry name" value="DSL"/>
</dbReference>
<reference evidence="21 22" key="1">
    <citation type="submission" date="2015-08" db="EMBL/GenBank/DDBJ databases">
        <title>The genome of the Asian arowana (Scleropages formosus).</title>
        <authorList>
            <person name="Tan M.H."/>
            <person name="Gan H.M."/>
            <person name="Croft L.J."/>
            <person name="Austin C.M."/>
        </authorList>
    </citation>
    <scope>NUCLEOTIDE SEQUENCE [LARGE SCALE GENOMIC DNA]</scope>
    <source>
        <strain evidence="21">Aro1</strain>
    </source>
</reference>
<feature type="disulfide bond" evidence="15">
    <location>
        <begin position="382"/>
        <end position="391"/>
    </location>
</feature>
<dbReference type="Pfam" id="PF12661">
    <property type="entry name" value="hEGF"/>
    <property type="match status" value="1"/>
</dbReference>
<dbReference type="Pfam" id="PF00008">
    <property type="entry name" value="EGF"/>
    <property type="match status" value="4"/>
</dbReference>
<dbReference type="GO" id="GO:0007498">
    <property type="term" value="P:mesoderm development"/>
    <property type="evidence" value="ECO:0007669"/>
    <property type="project" value="UniProtKB-ARBA"/>
</dbReference>
<evidence type="ECO:0000256" key="9">
    <source>
        <dbReference type="ARBA" id="ARBA00022843"/>
    </source>
</evidence>
<dbReference type="FunFam" id="2.10.25.140:FF:000001">
    <property type="entry name" value="Delta-like protein"/>
    <property type="match status" value="1"/>
</dbReference>
<dbReference type="FunFam" id="2.10.25.10:FF:000064">
    <property type="entry name" value="Delta-like protein"/>
    <property type="match status" value="1"/>
</dbReference>
<dbReference type="Gene3D" id="2.60.40.3510">
    <property type="match status" value="1"/>
</dbReference>
<feature type="domain" description="EGF-like" evidence="19">
    <location>
        <begin position="356"/>
        <end position="392"/>
    </location>
</feature>
<dbReference type="Pfam" id="PF07657">
    <property type="entry name" value="MNNL"/>
    <property type="match status" value="1"/>
</dbReference>
<feature type="non-terminal residue" evidence="21">
    <location>
        <position position="1"/>
    </location>
</feature>
<evidence type="ECO:0000256" key="5">
    <source>
        <dbReference type="ARBA" id="ARBA00022729"/>
    </source>
</evidence>
<evidence type="ECO:0000256" key="12">
    <source>
        <dbReference type="ARBA" id="ARBA00023136"/>
    </source>
</evidence>
<dbReference type="GO" id="GO:0030182">
    <property type="term" value="P:neuron differentiation"/>
    <property type="evidence" value="ECO:0007669"/>
    <property type="project" value="UniProtKB-ARBA"/>
</dbReference>
<keyword evidence="2 17" id="KW-0217">Developmental protein</keyword>